<dbReference type="RefSeq" id="WP_141923788.1">
    <property type="nucleotide sequence ID" value="NZ_VFQC01000001.1"/>
</dbReference>
<evidence type="ECO:0000259" key="2">
    <source>
        <dbReference type="Pfam" id="PF12770"/>
    </source>
</evidence>
<feature type="domain" description="CHAT" evidence="2">
    <location>
        <begin position="608"/>
        <end position="832"/>
    </location>
</feature>
<dbReference type="Pfam" id="PF12770">
    <property type="entry name" value="CHAT"/>
    <property type="match status" value="1"/>
</dbReference>
<proteinExistence type="predicted"/>
<name>A0A543NKF3_9ACTN</name>
<evidence type="ECO:0000256" key="1">
    <source>
        <dbReference type="SAM" id="MobiDB-lite"/>
    </source>
</evidence>
<dbReference type="SUPFAM" id="SSF48452">
    <property type="entry name" value="TPR-like"/>
    <property type="match status" value="2"/>
</dbReference>
<evidence type="ECO:0000313" key="3">
    <source>
        <dbReference type="EMBL" id="TQN32270.1"/>
    </source>
</evidence>
<dbReference type="InterPro" id="IPR024983">
    <property type="entry name" value="CHAT_dom"/>
</dbReference>
<feature type="compositionally biased region" description="Basic residues" evidence="1">
    <location>
        <begin position="345"/>
        <end position="358"/>
    </location>
</feature>
<dbReference type="EMBL" id="VFQC01000001">
    <property type="protein sequence ID" value="TQN32270.1"/>
    <property type="molecule type" value="Genomic_DNA"/>
</dbReference>
<dbReference type="OrthoDB" id="9761935at2"/>
<comment type="caution">
    <text evidence="3">The sequence shown here is derived from an EMBL/GenBank/DDBJ whole genome shotgun (WGS) entry which is preliminary data.</text>
</comment>
<dbReference type="InterPro" id="IPR011990">
    <property type="entry name" value="TPR-like_helical_dom_sf"/>
</dbReference>
<organism evidence="3 4">
    <name type="scientific">Haloactinospora alba</name>
    <dbReference type="NCBI Taxonomy" id="405555"/>
    <lineage>
        <taxon>Bacteria</taxon>
        <taxon>Bacillati</taxon>
        <taxon>Actinomycetota</taxon>
        <taxon>Actinomycetes</taxon>
        <taxon>Streptosporangiales</taxon>
        <taxon>Nocardiopsidaceae</taxon>
        <taxon>Haloactinospora</taxon>
    </lineage>
</organism>
<reference evidence="3 4" key="1">
    <citation type="submission" date="2019-06" db="EMBL/GenBank/DDBJ databases">
        <title>Sequencing the genomes of 1000 actinobacteria strains.</title>
        <authorList>
            <person name="Klenk H.-P."/>
        </authorList>
    </citation>
    <scope>NUCLEOTIDE SEQUENCE [LARGE SCALE GENOMIC DNA]</scope>
    <source>
        <strain evidence="3 4">DSM 45015</strain>
    </source>
</reference>
<dbReference type="AlphaFoldDB" id="A0A543NKF3"/>
<keyword evidence="4" id="KW-1185">Reference proteome</keyword>
<dbReference type="Gene3D" id="1.25.40.10">
    <property type="entry name" value="Tetratricopeptide repeat domain"/>
    <property type="match status" value="1"/>
</dbReference>
<accession>A0A543NKF3</accession>
<protein>
    <submittedName>
        <fullName evidence="3">CHAT domain-containing protein</fullName>
    </submittedName>
</protein>
<evidence type="ECO:0000313" key="4">
    <source>
        <dbReference type="Proteomes" id="UP000317422"/>
    </source>
</evidence>
<feature type="region of interest" description="Disordered" evidence="1">
    <location>
        <begin position="326"/>
        <end position="368"/>
    </location>
</feature>
<dbReference type="Proteomes" id="UP000317422">
    <property type="component" value="Unassembled WGS sequence"/>
</dbReference>
<gene>
    <name evidence="3" type="ORF">FHX37_2220</name>
</gene>
<sequence>MTVSRADGISLSRTLIAQSPDVARRRAEQTLAEDPSPRPRATALWLLGMARRELGESDTAHRLLYQAAAVASRAGVPDTAAHARASRLGSMAMRHGTSGMAGTSLGRMSTAVSSARALVPLHLGVAAAQRGRFGSALAGFDTALGEMAGADEQLLCGLLSNRGLALMYSERFGEARHDLERARSIAEERTLTYLHGVTVQNLGCLAVRNGDVPGALSLFAEAAPLVPAARQAALWLDRTDALLTAGMTGQAEHALTEVQRLLPPRGASTSDLTAFSLLRAKIHLARGASEEAGRHAQRVRRWFPSDSMWARLGALLEWAARNGTSHSHALGPVAEEAARGTGIRNNRKAPRPRSRARPHSSVPDVRTGAASAALARCVPTTPLGPLSVAVPNQRHTDALGALALGEHERARSELLRRPADGQPAVAVHHVEAIAQTRTHSQEIASAGAEIAMADGDAAAALEWVEHSRTPGIRPSPCRDREWGGLLERCRSEYTRADDGEGTAPEQLRSTTARLGIAQWHSGCARPSAPPRTVAPLPQEFRRHLRDRVFLCYAHVGGAPVAFTFSNGRSGIHELAPRGEIEDAVAKLVSAARFNAVFPGGAAQRDLTRAAQRVEHALLRPVAAAVGDRPLVIAPAAYAQSLPWGLLPSLRGRDITVVPSGRSWLESLDHCRGARGTALLAAGAGIGGGETEVRSLRRLYPGARVLTGKDATVRTLLEELGGADVAHVAAHGWTPASAPMLSGLSMADGPVFAYDLERLPRVPNLCVLSSCWLGRSVPSDTGSPLGLSSALLALGSATVVAGVLPVRDHDITPAMTRMHGAIHAGATPSRAVADHLADAGFVCFGAGA</sequence>